<organism evidence="1 2">
    <name type="scientific">Aegilops tauschii subsp. strangulata</name>
    <name type="common">Goatgrass</name>
    <dbReference type="NCBI Taxonomy" id="200361"/>
    <lineage>
        <taxon>Eukaryota</taxon>
        <taxon>Viridiplantae</taxon>
        <taxon>Streptophyta</taxon>
        <taxon>Embryophyta</taxon>
        <taxon>Tracheophyta</taxon>
        <taxon>Spermatophyta</taxon>
        <taxon>Magnoliopsida</taxon>
        <taxon>Liliopsida</taxon>
        <taxon>Poales</taxon>
        <taxon>Poaceae</taxon>
        <taxon>BOP clade</taxon>
        <taxon>Pooideae</taxon>
        <taxon>Triticodae</taxon>
        <taxon>Triticeae</taxon>
        <taxon>Triticinae</taxon>
        <taxon>Aegilops</taxon>
    </lineage>
</organism>
<name>A0A453AMF3_AEGTS</name>
<dbReference type="EnsemblPlants" id="AET2Gv20195300.14">
    <property type="protein sequence ID" value="AET2Gv20195300.14"/>
    <property type="gene ID" value="AET2Gv20195300"/>
</dbReference>
<keyword evidence="2" id="KW-1185">Reference proteome</keyword>
<dbReference type="AlphaFoldDB" id="A0A453AMF3"/>
<reference evidence="1" key="5">
    <citation type="journal article" date="2021" name="G3 (Bethesda)">
        <title>Aegilops tauschii genome assembly Aet v5.0 features greater sequence contiguity and improved annotation.</title>
        <authorList>
            <person name="Wang L."/>
            <person name="Zhu T."/>
            <person name="Rodriguez J.C."/>
            <person name="Deal K.R."/>
            <person name="Dubcovsky J."/>
            <person name="McGuire P.E."/>
            <person name="Lux T."/>
            <person name="Spannagl M."/>
            <person name="Mayer K.F.X."/>
            <person name="Baldrich P."/>
            <person name="Meyers B.C."/>
            <person name="Huo N."/>
            <person name="Gu Y.Q."/>
            <person name="Zhou H."/>
            <person name="Devos K.M."/>
            <person name="Bennetzen J.L."/>
            <person name="Unver T."/>
            <person name="Budak H."/>
            <person name="Gulick P.J."/>
            <person name="Galiba G."/>
            <person name="Kalapos B."/>
            <person name="Nelson D.R."/>
            <person name="Li P."/>
            <person name="You F.M."/>
            <person name="Luo M.C."/>
            <person name="Dvorak J."/>
        </authorList>
    </citation>
    <scope>NUCLEOTIDE SEQUENCE [LARGE SCALE GENOMIC DNA]</scope>
    <source>
        <strain evidence="1">cv. AL8/78</strain>
    </source>
</reference>
<evidence type="ECO:0000313" key="2">
    <source>
        <dbReference type="Proteomes" id="UP000015105"/>
    </source>
</evidence>
<reference evidence="2" key="1">
    <citation type="journal article" date="2014" name="Science">
        <title>Ancient hybridizations among the ancestral genomes of bread wheat.</title>
        <authorList>
            <consortium name="International Wheat Genome Sequencing Consortium,"/>
            <person name="Marcussen T."/>
            <person name="Sandve S.R."/>
            <person name="Heier L."/>
            <person name="Spannagl M."/>
            <person name="Pfeifer M."/>
            <person name="Jakobsen K.S."/>
            <person name="Wulff B.B."/>
            <person name="Steuernagel B."/>
            <person name="Mayer K.F."/>
            <person name="Olsen O.A."/>
        </authorList>
    </citation>
    <scope>NUCLEOTIDE SEQUENCE [LARGE SCALE GENOMIC DNA]</scope>
    <source>
        <strain evidence="2">cv. AL8/78</strain>
    </source>
</reference>
<reference evidence="1" key="4">
    <citation type="submission" date="2019-03" db="UniProtKB">
        <authorList>
            <consortium name="EnsemblPlants"/>
        </authorList>
    </citation>
    <scope>IDENTIFICATION</scope>
</reference>
<proteinExistence type="predicted"/>
<accession>A0A453AMF3</accession>
<sequence>RAQQRAGLTTLLLERGEQSDLLSPCDCGPLSDGRC</sequence>
<reference evidence="1" key="3">
    <citation type="journal article" date="2017" name="Nature">
        <title>Genome sequence of the progenitor of the wheat D genome Aegilops tauschii.</title>
        <authorList>
            <person name="Luo M.C."/>
            <person name="Gu Y.Q."/>
            <person name="Puiu D."/>
            <person name="Wang H."/>
            <person name="Twardziok S.O."/>
            <person name="Deal K.R."/>
            <person name="Huo N."/>
            <person name="Zhu T."/>
            <person name="Wang L."/>
            <person name="Wang Y."/>
            <person name="McGuire P.E."/>
            <person name="Liu S."/>
            <person name="Long H."/>
            <person name="Ramasamy R.K."/>
            <person name="Rodriguez J.C."/>
            <person name="Van S.L."/>
            <person name="Yuan L."/>
            <person name="Wang Z."/>
            <person name="Xia Z."/>
            <person name="Xiao L."/>
            <person name="Anderson O.D."/>
            <person name="Ouyang S."/>
            <person name="Liang Y."/>
            <person name="Zimin A.V."/>
            <person name="Pertea G."/>
            <person name="Qi P."/>
            <person name="Bennetzen J.L."/>
            <person name="Dai X."/>
            <person name="Dawson M.W."/>
            <person name="Muller H.G."/>
            <person name="Kugler K."/>
            <person name="Rivarola-Duarte L."/>
            <person name="Spannagl M."/>
            <person name="Mayer K.F.X."/>
            <person name="Lu F.H."/>
            <person name="Bevan M.W."/>
            <person name="Leroy P."/>
            <person name="Li P."/>
            <person name="You F.M."/>
            <person name="Sun Q."/>
            <person name="Liu Z."/>
            <person name="Lyons E."/>
            <person name="Wicker T."/>
            <person name="Salzberg S.L."/>
            <person name="Devos K.M."/>
            <person name="Dvorak J."/>
        </authorList>
    </citation>
    <scope>NUCLEOTIDE SEQUENCE [LARGE SCALE GENOMIC DNA]</scope>
    <source>
        <strain evidence="1">cv. AL8/78</strain>
    </source>
</reference>
<protein>
    <submittedName>
        <fullName evidence="1">Uncharacterized protein</fullName>
    </submittedName>
</protein>
<reference evidence="2" key="2">
    <citation type="journal article" date="2017" name="Nat. Plants">
        <title>The Aegilops tauschii genome reveals multiple impacts of transposons.</title>
        <authorList>
            <person name="Zhao G."/>
            <person name="Zou C."/>
            <person name="Li K."/>
            <person name="Wang K."/>
            <person name="Li T."/>
            <person name="Gao L."/>
            <person name="Zhang X."/>
            <person name="Wang H."/>
            <person name="Yang Z."/>
            <person name="Liu X."/>
            <person name="Jiang W."/>
            <person name="Mao L."/>
            <person name="Kong X."/>
            <person name="Jiao Y."/>
            <person name="Jia J."/>
        </authorList>
    </citation>
    <scope>NUCLEOTIDE SEQUENCE [LARGE SCALE GENOMIC DNA]</scope>
    <source>
        <strain evidence="2">cv. AL8/78</strain>
    </source>
</reference>
<dbReference type="Proteomes" id="UP000015105">
    <property type="component" value="Chromosome 2D"/>
</dbReference>
<evidence type="ECO:0000313" key="1">
    <source>
        <dbReference type="EnsemblPlants" id="AET2Gv20195300.14"/>
    </source>
</evidence>
<dbReference type="Gramene" id="AET2Gv20195300.14">
    <property type="protein sequence ID" value="AET2Gv20195300.14"/>
    <property type="gene ID" value="AET2Gv20195300"/>
</dbReference>